<proteinExistence type="predicted"/>
<reference evidence="1 2" key="1">
    <citation type="submission" date="2019-01" db="EMBL/GenBank/DDBJ databases">
        <title>Genome sequences of Streptomyces and Rhizobium isolates collected from root and soil.</title>
        <authorList>
            <person name="Chhettri S."/>
            <person name="Sevigny J.L."/>
            <person name="Sen A."/>
            <person name="Ennis N."/>
            <person name="Tisa L."/>
        </authorList>
    </citation>
    <scope>NUCLEOTIDE SEQUENCE [LARGE SCALE GENOMIC DNA]</scope>
    <source>
        <strain evidence="1 2">San01</strain>
    </source>
</reference>
<name>A0A437P100_9ACTN</name>
<dbReference type="PANTHER" id="PTHR36221">
    <property type="entry name" value="DUF742 DOMAIN-CONTAINING PROTEIN"/>
    <property type="match status" value="1"/>
</dbReference>
<gene>
    <name evidence="1" type="ORF">EOT10_37715</name>
</gene>
<protein>
    <submittedName>
        <fullName evidence="1">DUF742 domain-containing protein</fullName>
    </submittedName>
</protein>
<dbReference type="EMBL" id="RZYA01000030">
    <property type="protein sequence ID" value="RVU15926.1"/>
    <property type="molecule type" value="Genomic_DNA"/>
</dbReference>
<dbReference type="AlphaFoldDB" id="A0A437P100"/>
<dbReference type="InterPro" id="IPR007995">
    <property type="entry name" value="DUF742"/>
</dbReference>
<dbReference type="PANTHER" id="PTHR36221:SF1">
    <property type="entry name" value="DUF742 DOMAIN-CONTAINING PROTEIN"/>
    <property type="match status" value="1"/>
</dbReference>
<dbReference type="Proteomes" id="UP000283128">
    <property type="component" value="Unassembled WGS sequence"/>
</dbReference>
<accession>A0A437P100</accession>
<keyword evidence="2" id="KW-1185">Reference proteome</keyword>
<evidence type="ECO:0000313" key="1">
    <source>
        <dbReference type="EMBL" id="RVU15926.1"/>
    </source>
</evidence>
<comment type="caution">
    <text evidence="1">The sequence shown here is derived from an EMBL/GenBank/DDBJ whole genome shotgun (WGS) entry which is preliminary data.</text>
</comment>
<dbReference type="Pfam" id="PF05331">
    <property type="entry name" value="DUF742"/>
    <property type="match status" value="1"/>
</dbReference>
<organism evidence="1 2">
    <name type="scientific">Streptomyces antnestii</name>
    <dbReference type="NCBI Taxonomy" id="2494256"/>
    <lineage>
        <taxon>Bacteria</taxon>
        <taxon>Bacillati</taxon>
        <taxon>Actinomycetota</taxon>
        <taxon>Actinomycetes</taxon>
        <taxon>Kitasatosporales</taxon>
        <taxon>Streptomycetaceae</taxon>
        <taxon>Streptomyces</taxon>
    </lineage>
</organism>
<dbReference type="OrthoDB" id="3296462at2"/>
<sequence>MPALISALRARGQDAELYQLLNQLARQWSASGLTEVVTSLRKEAQDSDAYQVLSAAGRDCPPLEVLELLERVAVYDADWVVDAACRDRPLNELPSLEEALRNVRKADAGKVASAYELRKRAASREPSIAPGPRPTSLLVDNYEENGEYPLVRPYSIAGGNPRRPHRTLPNEAVVRTTASPDQIRGLLTEHQRICNLCRDPYDVDVTTIADRLSIPLGVTRILVADLAESGLVQIHVPAADSHADDDTDQRAGR</sequence>
<evidence type="ECO:0000313" key="2">
    <source>
        <dbReference type="Proteomes" id="UP000283128"/>
    </source>
</evidence>